<dbReference type="PANTHER" id="PTHR42756">
    <property type="entry name" value="TRANSCRIPTIONAL REGULATOR, MARR"/>
    <property type="match status" value="1"/>
</dbReference>
<dbReference type="PANTHER" id="PTHR42756:SF1">
    <property type="entry name" value="TRANSCRIPTIONAL REPRESSOR OF EMRAB OPERON"/>
    <property type="match status" value="1"/>
</dbReference>
<dbReference type="Pfam" id="PF01047">
    <property type="entry name" value="MarR"/>
    <property type="match status" value="1"/>
</dbReference>
<dbReference type="Proteomes" id="UP000254879">
    <property type="component" value="Unassembled WGS sequence"/>
</dbReference>
<dbReference type="PROSITE" id="PS50995">
    <property type="entry name" value="HTH_MARR_2"/>
    <property type="match status" value="1"/>
</dbReference>
<protein>
    <submittedName>
        <fullName evidence="4">Transcriptional repressor MprA</fullName>
    </submittedName>
</protein>
<dbReference type="InterPro" id="IPR036390">
    <property type="entry name" value="WH_DNA-bd_sf"/>
</dbReference>
<dbReference type="RefSeq" id="WP_003758054.1">
    <property type="nucleotide sequence ID" value="NZ_CABKNG010000002.1"/>
</dbReference>
<dbReference type="InterPro" id="IPR000835">
    <property type="entry name" value="HTH_MarR-typ"/>
</dbReference>
<evidence type="ECO:0000256" key="2">
    <source>
        <dbReference type="ARBA" id="ARBA00023125"/>
    </source>
</evidence>
<keyword evidence="1" id="KW-0805">Transcription regulation</keyword>
<evidence type="ECO:0000313" key="4">
    <source>
        <dbReference type="EMBL" id="STY45409.1"/>
    </source>
</evidence>
<evidence type="ECO:0000313" key="5">
    <source>
        <dbReference type="Proteomes" id="UP000254879"/>
    </source>
</evidence>
<dbReference type="AlphaFoldDB" id="A0A378MGC2"/>
<evidence type="ECO:0000256" key="3">
    <source>
        <dbReference type="ARBA" id="ARBA00023163"/>
    </source>
</evidence>
<dbReference type="PRINTS" id="PR00598">
    <property type="entry name" value="HTHMARR"/>
</dbReference>
<organism evidence="4 5">
    <name type="scientific">Listeria grayi</name>
    <name type="common">Listeria murrayi</name>
    <dbReference type="NCBI Taxonomy" id="1641"/>
    <lineage>
        <taxon>Bacteria</taxon>
        <taxon>Bacillati</taxon>
        <taxon>Bacillota</taxon>
        <taxon>Bacilli</taxon>
        <taxon>Bacillales</taxon>
        <taxon>Listeriaceae</taxon>
        <taxon>Listeria</taxon>
    </lineage>
</organism>
<dbReference type="OrthoDB" id="163346at2"/>
<dbReference type="GO" id="GO:0003677">
    <property type="term" value="F:DNA binding"/>
    <property type="evidence" value="ECO:0007669"/>
    <property type="project" value="UniProtKB-KW"/>
</dbReference>
<dbReference type="GO" id="GO:0003700">
    <property type="term" value="F:DNA-binding transcription factor activity"/>
    <property type="evidence" value="ECO:0007669"/>
    <property type="project" value="InterPro"/>
</dbReference>
<reference evidence="4 5" key="1">
    <citation type="submission" date="2018-06" db="EMBL/GenBank/DDBJ databases">
        <authorList>
            <consortium name="Pathogen Informatics"/>
            <person name="Doyle S."/>
        </authorList>
    </citation>
    <scope>NUCLEOTIDE SEQUENCE [LARGE SCALE GENOMIC DNA]</scope>
    <source>
        <strain evidence="5">NCTC 10815</strain>
    </source>
</reference>
<sequence>MQEQQNLGNSVIKAFMDFKKAEMSNFMIDGLGKSETRFLFMLFHAGEHHGKKIRGSDLGKMLRISKPSVTQTLQTLESKNLVERVQNPEDKRSTHIILTEKGKEAIQDGMQRFQGNFDDMSSYLGEDNMKMLIELLNKLTEYLHEKAEKEEA</sequence>
<gene>
    <name evidence="4" type="ORF">NCTC10815_02787</name>
</gene>
<dbReference type="EMBL" id="UGPG01000001">
    <property type="protein sequence ID" value="STY45409.1"/>
    <property type="molecule type" value="Genomic_DNA"/>
</dbReference>
<dbReference type="SUPFAM" id="SSF46785">
    <property type="entry name" value="Winged helix' DNA-binding domain"/>
    <property type="match status" value="1"/>
</dbReference>
<dbReference type="Gene3D" id="1.10.10.10">
    <property type="entry name" value="Winged helix-like DNA-binding domain superfamily/Winged helix DNA-binding domain"/>
    <property type="match status" value="1"/>
</dbReference>
<dbReference type="SMART" id="SM00347">
    <property type="entry name" value="HTH_MARR"/>
    <property type="match status" value="1"/>
</dbReference>
<proteinExistence type="predicted"/>
<dbReference type="InterPro" id="IPR036388">
    <property type="entry name" value="WH-like_DNA-bd_sf"/>
</dbReference>
<keyword evidence="3" id="KW-0804">Transcription</keyword>
<evidence type="ECO:0000256" key="1">
    <source>
        <dbReference type="ARBA" id="ARBA00023015"/>
    </source>
</evidence>
<accession>A0A378MGC2</accession>
<name>A0A378MGC2_LISGR</name>
<keyword evidence="2" id="KW-0238">DNA-binding</keyword>